<organism evidence="1 2">
    <name type="scientific">Megaselia scalaris</name>
    <name type="common">Humpbacked fly</name>
    <name type="synonym">Phora scalaris</name>
    <dbReference type="NCBI Taxonomy" id="36166"/>
    <lineage>
        <taxon>Eukaryota</taxon>
        <taxon>Metazoa</taxon>
        <taxon>Ecdysozoa</taxon>
        <taxon>Arthropoda</taxon>
        <taxon>Hexapoda</taxon>
        <taxon>Insecta</taxon>
        <taxon>Pterygota</taxon>
        <taxon>Neoptera</taxon>
        <taxon>Endopterygota</taxon>
        <taxon>Diptera</taxon>
        <taxon>Brachycera</taxon>
        <taxon>Muscomorpha</taxon>
        <taxon>Platypezoidea</taxon>
        <taxon>Phoridae</taxon>
        <taxon>Megaseliini</taxon>
        <taxon>Megaselia</taxon>
    </lineage>
</organism>
<dbReference type="HOGENOM" id="CLU_2963456_0_0_1"/>
<accession>T1GGS4</accession>
<keyword evidence="2" id="KW-1185">Reference proteome</keyword>
<sequence>MQAYSNYRGISVLNIAYKIFASIVYERLKAHVIRIIIQSAQYDSHHDIPPYHSIYNKSC</sequence>
<protein>
    <submittedName>
        <fullName evidence="1">Uncharacterized protein</fullName>
    </submittedName>
</protein>
<evidence type="ECO:0000313" key="2">
    <source>
        <dbReference type="Proteomes" id="UP000015102"/>
    </source>
</evidence>
<dbReference type="EMBL" id="CAQQ02199084">
    <property type="status" value="NOT_ANNOTATED_CDS"/>
    <property type="molecule type" value="Genomic_DNA"/>
</dbReference>
<reference evidence="1" key="2">
    <citation type="submission" date="2015-06" db="UniProtKB">
        <authorList>
            <consortium name="EnsemblMetazoa"/>
        </authorList>
    </citation>
    <scope>IDENTIFICATION</scope>
</reference>
<proteinExistence type="predicted"/>
<reference evidence="2" key="1">
    <citation type="submission" date="2013-02" db="EMBL/GenBank/DDBJ databases">
        <authorList>
            <person name="Hughes D."/>
        </authorList>
    </citation>
    <scope>NUCLEOTIDE SEQUENCE</scope>
    <source>
        <strain>Durham</strain>
        <strain evidence="2">NC isolate 2 -- Noor lab</strain>
    </source>
</reference>
<name>T1GGS4_MEGSC</name>
<dbReference type="EnsemblMetazoa" id="MESCA002603-RA">
    <property type="protein sequence ID" value="MESCA002603-PA"/>
    <property type="gene ID" value="MESCA002603"/>
</dbReference>
<evidence type="ECO:0000313" key="1">
    <source>
        <dbReference type="EnsemblMetazoa" id="MESCA002603-PA"/>
    </source>
</evidence>
<dbReference type="AlphaFoldDB" id="T1GGS4"/>
<dbReference type="Proteomes" id="UP000015102">
    <property type="component" value="Unassembled WGS sequence"/>
</dbReference>
<dbReference type="EMBL" id="CAQQ02199083">
    <property type="status" value="NOT_ANNOTATED_CDS"/>
    <property type="molecule type" value="Genomic_DNA"/>
</dbReference>